<accession>A0A061FZI3</accession>
<evidence type="ECO:0000313" key="2">
    <source>
        <dbReference type="Proteomes" id="UP000026915"/>
    </source>
</evidence>
<protein>
    <submittedName>
        <fullName evidence="1">Uncharacterized protein</fullName>
    </submittedName>
</protein>
<sequence length="58" mass="6919">MDAYCYAYFVDEILNFCLSMFDFSYFELPLYFHLNFAKCACIVNLSLEVTVVYEFLND</sequence>
<dbReference type="Gramene" id="EOY20184">
    <property type="protein sequence ID" value="EOY20184"/>
    <property type="gene ID" value="TCM_045560"/>
</dbReference>
<dbReference type="HOGENOM" id="CLU_2982950_0_0_1"/>
<gene>
    <name evidence="1" type="ORF">TCM_045560</name>
</gene>
<dbReference type="Proteomes" id="UP000026915">
    <property type="component" value="Chromosome 10"/>
</dbReference>
<proteinExistence type="predicted"/>
<organism evidence="1 2">
    <name type="scientific">Theobroma cacao</name>
    <name type="common">Cacao</name>
    <name type="synonym">Cocoa</name>
    <dbReference type="NCBI Taxonomy" id="3641"/>
    <lineage>
        <taxon>Eukaryota</taxon>
        <taxon>Viridiplantae</taxon>
        <taxon>Streptophyta</taxon>
        <taxon>Embryophyta</taxon>
        <taxon>Tracheophyta</taxon>
        <taxon>Spermatophyta</taxon>
        <taxon>Magnoliopsida</taxon>
        <taxon>eudicotyledons</taxon>
        <taxon>Gunneridae</taxon>
        <taxon>Pentapetalae</taxon>
        <taxon>rosids</taxon>
        <taxon>malvids</taxon>
        <taxon>Malvales</taxon>
        <taxon>Malvaceae</taxon>
        <taxon>Byttnerioideae</taxon>
        <taxon>Theobroma</taxon>
    </lineage>
</organism>
<keyword evidence="2" id="KW-1185">Reference proteome</keyword>
<reference evidence="1 2" key="1">
    <citation type="journal article" date="2013" name="Genome Biol.">
        <title>The genome sequence of the most widely cultivated cacao type and its use to identify candidate genes regulating pod color.</title>
        <authorList>
            <person name="Motamayor J.C."/>
            <person name="Mockaitis K."/>
            <person name="Schmutz J."/>
            <person name="Haiminen N."/>
            <person name="Iii D.L."/>
            <person name="Cornejo O."/>
            <person name="Findley S.D."/>
            <person name="Zheng P."/>
            <person name="Utro F."/>
            <person name="Royaert S."/>
            <person name="Saski C."/>
            <person name="Jenkins J."/>
            <person name="Podicheti R."/>
            <person name="Zhao M."/>
            <person name="Scheffler B.E."/>
            <person name="Stack J.C."/>
            <person name="Feltus F.A."/>
            <person name="Mustiga G.M."/>
            <person name="Amores F."/>
            <person name="Phillips W."/>
            <person name="Marelli J.P."/>
            <person name="May G.D."/>
            <person name="Shapiro H."/>
            <person name="Ma J."/>
            <person name="Bustamante C.D."/>
            <person name="Schnell R.J."/>
            <person name="Main D."/>
            <person name="Gilbert D."/>
            <person name="Parida L."/>
            <person name="Kuhn D.N."/>
        </authorList>
    </citation>
    <scope>NUCLEOTIDE SEQUENCE [LARGE SCALE GENOMIC DNA]</scope>
    <source>
        <strain evidence="2">cv. Matina 1-6</strain>
    </source>
</reference>
<dbReference type="InParanoid" id="A0A061FZI3"/>
<dbReference type="EMBL" id="CM001888">
    <property type="protein sequence ID" value="EOY20184.1"/>
    <property type="molecule type" value="Genomic_DNA"/>
</dbReference>
<name>A0A061FZI3_THECC</name>
<evidence type="ECO:0000313" key="1">
    <source>
        <dbReference type="EMBL" id="EOY20184.1"/>
    </source>
</evidence>
<dbReference type="AlphaFoldDB" id="A0A061FZI3"/>